<dbReference type="AlphaFoldDB" id="A0AAV2RGE9"/>
<evidence type="ECO:0000256" key="1">
    <source>
        <dbReference type="SAM" id="SignalP"/>
    </source>
</evidence>
<comment type="caution">
    <text evidence="2">The sequence shown here is derived from an EMBL/GenBank/DDBJ whole genome shotgun (WGS) entry which is preliminary data.</text>
</comment>
<proteinExistence type="predicted"/>
<dbReference type="Proteomes" id="UP001497623">
    <property type="component" value="Unassembled WGS sequence"/>
</dbReference>
<evidence type="ECO:0000313" key="2">
    <source>
        <dbReference type="EMBL" id="CAL4123117.1"/>
    </source>
</evidence>
<keyword evidence="3" id="KW-1185">Reference proteome</keyword>
<name>A0AAV2RGE9_MEGNR</name>
<keyword evidence="1" id="KW-0732">Signal</keyword>
<organism evidence="2 3">
    <name type="scientific">Meganyctiphanes norvegica</name>
    <name type="common">Northern krill</name>
    <name type="synonym">Thysanopoda norvegica</name>
    <dbReference type="NCBI Taxonomy" id="48144"/>
    <lineage>
        <taxon>Eukaryota</taxon>
        <taxon>Metazoa</taxon>
        <taxon>Ecdysozoa</taxon>
        <taxon>Arthropoda</taxon>
        <taxon>Crustacea</taxon>
        <taxon>Multicrustacea</taxon>
        <taxon>Malacostraca</taxon>
        <taxon>Eumalacostraca</taxon>
        <taxon>Eucarida</taxon>
        <taxon>Euphausiacea</taxon>
        <taxon>Euphausiidae</taxon>
        <taxon>Meganyctiphanes</taxon>
    </lineage>
</organism>
<sequence>MEHVTVLLVFLSLHSSCLGDKLGGLYETPEECVGKKIIDFKFTKIPITTTVQLPPITDTCLIPHVTEHISMAPMTTVLTLTDTTTVTPITVRSTLPNKPCIPTRPVVFEATTVKIDTTVSGSPIVETSMVKIVEFEPAETITETVTLTTTLAKDTKLHMVLKTITKTETIPAETTMKTLQVTTCEFLPAVIVTKRVGKTKTVKPSDVTEQHAPVTMMAPPVISVSAIDITQTRILPAVTKMVMYTTTEYLTETCGYDYKTPTTPSVPREDPPPAYGVLTALTRAAGSL</sequence>
<evidence type="ECO:0000313" key="3">
    <source>
        <dbReference type="Proteomes" id="UP001497623"/>
    </source>
</evidence>
<protein>
    <submittedName>
        <fullName evidence="2">Uncharacterized protein</fullName>
    </submittedName>
</protein>
<feature type="chain" id="PRO_5043539490" evidence="1">
    <location>
        <begin position="20"/>
        <end position="288"/>
    </location>
</feature>
<dbReference type="EMBL" id="CAXKWB010021330">
    <property type="protein sequence ID" value="CAL4123117.1"/>
    <property type="molecule type" value="Genomic_DNA"/>
</dbReference>
<accession>A0AAV2RGE9</accession>
<feature type="signal peptide" evidence="1">
    <location>
        <begin position="1"/>
        <end position="19"/>
    </location>
</feature>
<gene>
    <name evidence="2" type="ORF">MNOR_LOCUS23805</name>
</gene>
<reference evidence="2 3" key="1">
    <citation type="submission" date="2024-05" db="EMBL/GenBank/DDBJ databases">
        <authorList>
            <person name="Wallberg A."/>
        </authorList>
    </citation>
    <scope>NUCLEOTIDE SEQUENCE [LARGE SCALE GENOMIC DNA]</scope>
</reference>